<name>A0A3D9HZH4_9BACL</name>
<organism evidence="1 2">
    <name type="scientific">Cohnella lupini</name>
    <dbReference type="NCBI Taxonomy" id="1294267"/>
    <lineage>
        <taxon>Bacteria</taxon>
        <taxon>Bacillati</taxon>
        <taxon>Bacillota</taxon>
        <taxon>Bacilli</taxon>
        <taxon>Bacillales</taxon>
        <taxon>Paenibacillaceae</taxon>
        <taxon>Cohnella</taxon>
    </lineage>
</organism>
<accession>A0A3D9HZH4</accession>
<comment type="caution">
    <text evidence="1">The sequence shown here is derived from an EMBL/GenBank/DDBJ whole genome shotgun (WGS) entry which is preliminary data.</text>
</comment>
<evidence type="ECO:0000313" key="1">
    <source>
        <dbReference type="EMBL" id="RED54810.1"/>
    </source>
</evidence>
<evidence type="ECO:0000313" key="2">
    <source>
        <dbReference type="Proteomes" id="UP000256869"/>
    </source>
</evidence>
<dbReference type="EMBL" id="QRDY01000021">
    <property type="protein sequence ID" value="RED54810.1"/>
    <property type="molecule type" value="Genomic_DNA"/>
</dbReference>
<sequence>MKKYCRNDDGKVVELVSESPNGDFVMLQNEGQPDHRWIIHNDDFNRFYQNIEQDK</sequence>
<protein>
    <submittedName>
        <fullName evidence="1">Uncharacterized protein</fullName>
    </submittedName>
</protein>
<proteinExistence type="predicted"/>
<dbReference type="RefSeq" id="WP_181907579.1">
    <property type="nucleotide sequence ID" value="NZ_QRDY01000021.1"/>
</dbReference>
<dbReference type="AlphaFoldDB" id="A0A3D9HZH4"/>
<keyword evidence="2" id="KW-1185">Reference proteome</keyword>
<reference evidence="1 2" key="1">
    <citation type="submission" date="2018-07" db="EMBL/GenBank/DDBJ databases">
        <title>Genomic Encyclopedia of Type Strains, Phase III (KMG-III): the genomes of soil and plant-associated and newly described type strains.</title>
        <authorList>
            <person name="Whitman W."/>
        </authorList>
    </citation>
    <scope>NUCLEOTIDE SEQUENCE [LARGE SCALE GENOMIC DNA]</scope>
    <source>
        <strain evidence="1 2">CECT 8236</strain>
    </source>
</reference>
<dbReference type="Proteomes" id="UP000256869">
    <property type="component" value="Unassembled WGS sequence"/>
</dbReference>
<gene>
    <name evidence="1" type="ORF">DFP95_12166</name>
</gene>